<protein>
    <recommendedName>
        <fullName evidence="4">DUF2971 domain-containing protein</fullName>
    </recommendedName>
</protein>
<reference evidence="2 3" key="1">
    <citation type="submission" date="2017-07" db="EMBL/GenBank/DDBJ databases">
        <title>Draft whole genome sequences of clinical Proprionibacteriaceae strains.</title>
        <authorList>
            <person name="Bernier A.-M."/>
            <person name="Bernard K."/>
            <person name="Domingo M.-C."/>
        </authorList>
    </citation>
    <scope>NUCLEOTIDE SEQUENCE [LARGE SCALE GENOMIC DNA]</scope>
    <source>
        <strain evidence="2 3">NML 030167</strain>
    </source>
</reference>
<evidence type="ECO:0000313" key="2">
    <source>
        <dbReference type="EMBL" id="OYO17474.1"/>
    </source>
</evidence>
<comment type="caution">
    <text evidence="2">The sequence shown here is derived from an EMBL/GenBank/DDBJ whole genome shotgun (WGS) entry which is preliminary data.</text>
</comment>
<dbReference type="Proteomes" id="UP000215896">
    <property type="component" value="Unassembled WGS sequence"/>
</dbReference>
<evidence type="ECO:0008006" key="4">
    <source>
        <dbReference type="Google" id="ProtNLM"/>
    </source>
</evidence>
<proteinExistence type="predicted"/>
<accession>A0A255GW23</accession>
<gene>
    <name evidence="2" type="ORF">CGZ94_00765</name>
</gene>
<name>A0A255GW23_9ACTN</name>
<evidence type="ECO:0000256" key="1">
    <source>
        <dbReference type="SAM" id="MobiDB-lite"/>
    </source>
</evidence>
<organism evidence="2 3">
    <name type="scientific">Enemella evansiae</name>
    <dbReference type="NCBI Taxonomy" id="2016499"/>
    <lineage>
        <taxon>Bacteria</taxon>
        <taxon>Bacillati</taxon>
        <taxon>Actinomycetota</taxon>
        <taxon>Actinomycetes</taxon>
        <taxon>Propionibacteriales</taxon>
        <taxon>Propionibacteriaceae</taxon>
        <taxon>Enemella</taxon>
    </lineage>
</organism>
<sequence>MADDQSEAVRADPALAWHYTNGPGLISILRSHTLWATSAAFLNDRHEVQLGGRLIAERAAARAAGQGRPELDERLRRISEDGLGPAASRFYILSASQLWDSLAMWRLYGGAQESYAIGLDTREPLAVLSGRPPGEDGPGPVPGLFLQRQSWAPVRYTPERQAELADTVLDGMDAQLAELRALGIDPGQVPDSAADREAAEPDPRDRFDTQLPAAVRDKMAALFEDMQQALLLIKHPGFIDERETRYSLILQAHPGFAEAARAEDAALNYRPTGYGIAPYLRLTGAAPGPAERTGSLTSTARALPVRAVAISPSPNGAVAADSVRRLLVASGYGEVPVLRSEIPFRG</sequence>
<dbReference type="RefSeq" id="WP_094404319.1">
    <property type="nucleotide sequence ID" value="NZ_NMVO01000001.1"/>
</dbReference>
<keyword evidence="3" id="KW-1185">Reference proteome</keyword>
<dbReference type="OrthoDB" id="1095921at2"/>
<dbReference type="EMBL" id="NMVO01000001">
    <property type="protein sequence ID" value="OYO17474.1"/>
    <property type="molecule type" value="Genomic_DNA"/>
</dbReference>
<evidence type="ECO:0000313" key="3">
    <source>
        <dbReference type="Proteomes" id="UP000215896"/>
    </source>
</evidence>
<dbReference type="AlphaFoldDB" id="A0A255GW23"/>
<feature type="compositionally biased region" description="Basic and acidic residues" evidence="1">
    <location>
        <begin position="193"/>
        <end position="207"/>
    </location>
</feature>
<feature type="region of interest" description="Disordered" evidence="1">
    <location>
        <begin position="185"/>
        <end position="207"/>
    </location>
</feature>